<reference evidence="5" key="1">
    <citation type="journal article" date="2021" name="J Fungi (Basel)">
        <title>Virulence traits and population genomics of the black yeast Aureobasidium melanogenum.</title>
        <authorList>
            <person name="Cernosa A."/>
            <person name="Sun X."/>
            <person name="Gostincar C."/>
            <person name="Fang C."/>
            <person name="Gunde-Cimerman N."/>
            <person name="Song Z."/>
        </authorList>
    </citation>
    <scope>NUCLEOTIDE SEQUENCE</scope>
    <source>
        <strain evidence="5">EXF-9911</strain>
    </source>
</reference>
<proteinExistence type="inferred from homology"/>
<dbReference type="SUPFAM" id="SSF55347">
    <property type="entry name" value="Glyceraldehyde-3-phosphate dehydrogenase-like, C-terminal domain"/>
    <property type="match status" value="1"/>
</dbReference>
<evidence type="ECO:0000256" key="1">
    <source>
        <dbReference type="ARBA" id="ARBA00010928"/>
    </source>
</evidence>
<gene>
    <name evidence="5" type="ORF">KCU76_g129</name>
</gene>
<evidence type="ECO:0000259" key="3">
    <source>
        <dbReference type="Pfam" id="PF01408"/>
    </source>
</evidence>
<feature type="compositionally biased region" description="Basic and acidic residues" evidence="2">
    <location>
        <begin position="533"/>
        <end position="553"/>
    </location>
</feature>
<feature type="non-terminal residue" evidence="5">
    <location>
        <position position="1"/>
    </location>
</feature>
<reference evidence="5" key="2">
    <citation type="submission" date="2021-08" db="EMBL/GenBank/DDBJ databases">
        <authorList>
            <person name="Gostincar C."/>
            <person name="Sun X."/>
            <person name="Song Z."/>
            <person name="Gunde-Cimerman N."/>
        </authorList>
    </citation>
    <scope>NUCLEOTIDE SEQUENCE</scope>
    <source>
        <strain evidence="5">EXF-9911</strain>
    </source>
</reference>
<accession>A0A9P8JE16</accession>
<dbReference type="PANTHER" id="PTHR43377">
    <property type="entry name" value="BILIVERDIN REDUCTASE A"/>
    <property type="match status" value="1"/>
</dbReference>
<evidence type="ECO:0000259" key="4">
    <source>
        <dbReference type="Pfam" id="PF22725"/>
    </source>
</evidence>
<evidence type="ECO:0000313" key="6">
    <source>
        <dbReference type="Proteomes" id="UP000779574"/>
    </source>
</evidence>
<dbReference type="Proteomes" id="UP000779574">
    <property type="component" value="Unassembled WGS sequence"/>
</dbReference>
<organism evidence="5 6">
    <name type="scientific">Aureobasidium melanogenum</name>
    <name type="common">Aureobasidium pullulans var. melanogenum</name>
    <dbReference type="NCBI Taxonomy" id="46634"/>
    <lineage>
        <taxon>Eukaryota</taxon>
        <taxon>Fungi</taxon>
        <taxon>Dikarya</taxon>
        <taxon>Ascomycota</taxon>
        <taxon>Pezizomycotina</taxon>
        <taxon>Dothideomycetes</taxon>
        <taxon>Dothideomycetidae</taxon>
        <taxon>Dothideales</taxon>
        <taxon>Saccotheciaceae</taxon>
        <taxon>Aureobasidium</taxon>
    </lineage>
</organism>
<sequence>LSIAIANSRSTIMTTLTNQPLTFAVIGAGLIGPRHAHTVVNSSNTTLVAICDPLPQGAVLATELQTNHYKTISEVLDSPHKPEAAIICTPNHTHVAIAKQLSAAGIHVLIEKPFSTNIPDGKELIQHLKTSGVKSLVGHHRRFNPYMVAAKKIISSGRLGDITAVNGLWATYKPDSYFDPPAEWRRQENGGVILINLVHEIDLLHYMFGPITRVHAEKTISRRSFKAEEGAALIFRFASGVVGTFVVSDNSPSPYNFEAGTGENPLIPRVAKDFYRVFGSEASLSIPDMTIWSYRGTEKSWHSEMVKDDVAVSEAVPFELQLQHFVNVIRGEESPSCSAQAGLATLIVCNAIKEALETGSAVDLESYDLISLSLLRTSLYTPIPIANGIDQRLNTPINNTITSFFLLPPFLFSSLEMHDAIPTVTEDTGIQFTAEPGIRISQQSMMKLVYNWGFVDPEEEKHSNSAWCCSETRKGEWYTDDWGRGGEMAKLTTQNISMKKVGFRGSEGLLRELAEVYPFEEAEVSSKLHPRPRKEQTRIAKLSKPDRDKEMKESLPSANCPLAVFQVFASAADDVVPAAICTSAWILFLYSNCGNRMFVRFCRVTPRLEPARKSAVPLPQTSLRTEIGGEMVEFRLSHPANTLARVGLIGRSLDWRKRDRCYRCVCHSIMIEKESRGERKALPAFSYPELRQEWAPCDHIRDSGNGFWAIESFVEEAPVEVIVHCICPQHMKSLVL</sequence>
<comment type="similarity">
    <text evidence="1">Belongs to the Gfo/Idh/MocA family.</text>
</comment>
<dbReference type="InterPro" id="IPR000683">
    <property type="entry name" value="Gfo/Idh/MocA-like_OxRdtase_N"/>
</dbReference>
<comment type="caution">
    <text evidence="5">The sequence shown here is derived from an EMBL/GenBank/DDBJ whole genome shotgun (WGS) entry which is preliminary data.</text>
</comment>
<dbReference type="InterPro" id="IPR036291">
    <property type="entry name" value="NAD(P)-bd_dom_sf"/>
</dbReference>
<evidence type="ECO:0000256" key="2">
    <source>
        <dbReference type="SAM" id="MobiDB-lite"/>
    </source>
</evidence>
<feature type="non-terminal residue" evidence="5">
    <location>
        <position position="736"/>
    </location>
</feature>
<feature type="domain" description="Gfo/Idh/MocA-like oxidoreductase N-terminal" evidence="3">
    <location>
        <begin position="22"/>
        <end position="139"/>
    </location>
</feature>
<dbReference type="AlphaFoldDB" id="A0A9P8JE16"/>
<dbReference type="Gene3D" id="3.40.50.720">
    <property type="entry name" value="NAD(P)-binding Rossmann-like Domain"/>
    <property type="match status" value="1"/>
</dbReference>
<dbReference type="InterPro" id="IPR051450">
    <property type="entry name" value="Gfo/Idh/MocA_Oxidoreductases"/>
</dbReference>
<protein>
    <submittedName>
        <fullName evidence="5">NAD(P)-binding protein</fullName>
    </submittedName>
</protein>
<dbReference type="GO" id="GO:0000166">
    <property type="term" value="F:nucleotide binding"/>
    <property type="evidence" value="ECO:0007669"/>
    <property type="project" value="InterPro"/>
</dbReference>
<feature type="region of interest" description="Disordered" evidence="2">
    <location>
        <begin position="525"/>
        <end position="553"/>
    </location>
</feature>
<dbReference type="EMBL" id="JAHFXF010000001">
    <property type="protein sequence ID" value="KAG9701395.1"/>
    <property type="molecule type" value="Genomic_DNA"/>
</dbReference>
<name>A0A9P8JE16_AURME</name>
<dbReference type="InterPro" id="IPR055170">
    <property type="entry name" value="GFO_IDH_MocA-like_dom"/>
</dbReference>
<dbReference type="Pfam" id="PF22725">
    <property type="entry name" value="GFO_IDH_MocA_C3"/>
    <property type="match status" value="1"/>
</dbReference>
<dbReference type="Pfam" id="PF01408">
    <property type="entry name" value="GFO_IDH_MocA"/>
    <property type="match status" value="1"/>
</dbReference>
<dbReference type="PANTHER" id="PTHR43377:SF1">
    <property type="entry name" value="BILIVERDIN REDUCTASE A"/>
    <property type="match status" value="1"/>
</dbReference>
<feature type="domain" description="GFO/IDH/MocA-like oxidoreductase" evidence="4">
    <location>
        <begin position="148"/>
        <end position="284"/>
    </location>
</feature>
<dbReference type="Gene3D" id="3.30.360.10">
    <property type="entry name" value="Dihydrodipicolinate Reductase, domain 2"/>
    <property type="match status" value="1"/>
</dbReference>
<dbReference type="SUPFAM" id="SSF51735">
    <property type="entry name" value="NAD(P)-binding Rossmann-fold domains"/>
    <property type="match status" value="1"/>
</dbReference>
<evidence type="ECO:0000313" key="5">
    <source>
        <dbReference type="EMBL" id="KAG9701395.1"/>
    </source>
</evidence>